<organism evidence="3 4">
    <name type="scientific">Rhizobium grahamii CCGE 502</name>
    <dbReference type="NCBI Taxonomy" id="990285"/>
    <lineage>
        <taxon>Bacteria</taxon>
        <taxon>Pseudomonadati</taxon>
        <taxon>Pseudomonadota</taxon>
        <taxon>Alphaproteobacteria</taxon>
        <taxon>Hyphomicrobiales</taxon>
        <taxon>Rhizobiaceae</taxon>
        <taxon>Rhizobium/Agrobacterium group</taxon>
        <taxon>Rhizobium</taxon>
    </lineage>
</organism>
<protein>
    <submittedName>
        <fullName evidence="3">Bilirubin oxidase</fullName>
    </submittedName>
</protein>
<dbReference type="Proteomes" id="UP000014411">
    <property type="component" value="Unassembled WGS sequence"/>
</dbReference>
<evidence type="ECO:0000259" key="2">
    <source>
        <dbReference type="Pfam" id="PF07731"/>
    </source>
</evidence>
<evidence type="ECO:0000313" key="4">
    <source>
        <dbReference type="Proteomes" id="UP000014411"/>
    </source>
</evidence>
<feature type="region of interest" description="Disordered" evidence="1">
    <location>
        <begin position="725"/>
        <end position="756"/>
    </location>
</feature>
<dbReference type="Pfam" id="PF07731">
    <property type="entry name" value="Cu-oxidase_2"/>
    <property type="match status" value="1"/>
</dbReference>
<reference evidence="3 4" key="1">
    <citation type="journal article" date="2012" name="J. Bacteriol.">
        <title>Genome sequence of Rhizobium grahamii CCGE502, a broad-host-range symbiont with low nodulation competitiveness in Phaseolus vulgaris.</title>
        <authorList>
            <person name="Althabegoiti M.J."/>
            <person name="Lozano L."/>
            <person name="Torres-Tejerizo G."/>
            <person name="Ormeno-Orrillo E."/>
            <person name="Rogel M.A."/>
            <person name="Gonzalez V."/>
            <person name="Martinez-Romero E."/>
        </authorList>
    </citation>
    <scope>NUCLEOTIDE SEQUENCE [LARGE SCALE GENOMIC DNA]</scope>
    <source>
        <strain evidence="3 4">CCGE 502</strain>
    </source>
</reference>
<comment type="caution">
    <text evidence="3">The sequence shown here is derived from an EMBL/GenBank/DDBJ whole genome shotgun (WGS) entry which is preliminary data.</text>
</comment>
<evidence type="ECO:0000256" key="1">
    <source>
        <dbReference type="SAM" id="MobiDB-lite"/>
    </source>
</evidence>
<accession>S3HUC8</accession>
<name>S3HUC8_9HYPH</name>
<evidence type="ECO:0000313" key="3">
    <source>
        <dbReference type="EMBL" id="EPE96791.1"/>
    </source>
</evidence>
<feature type="domain" description="Plastocyanin-like" evidence="2">
    <location>
        <begin position="609"/>
        <end position="715"/>
    </location>
</feature>
<dbReference type="EMBL" id="AEYE02000022">
    <property type="protein sequence ID" value="EPE96791.1"/>
    <property type="molecule type" value="Genomic_DNA"/>
</dbReference>
<proteinExistence type="predicted"/>
<gene>
    <name evidence="3" type="ORF">RGCCGE502_19225</name>
</gene>
<dbReference type="InterPro" id="IPR045087">
    <property type="entry name" value="Cu-oxidase_fam"/>
</dbReference>
<dbReference type="GO" id="GO:0005507">
    <property type="term" value="F:copper ion binding"/>
    <property type="evidence" value="ECO:0007669"/>
    <property type="project" value="InterPro"/>
</dbReference>
<dbReference type="eggNOG" id="COG2132">
    <property type="taxonomic scope" value="Bacteria"/>
</dbReference>
<dbReference type="AlphaFoldDB" id="S3HUC8"/>
<sequence length="772" mass="85425">MYIFTNASRIRQREAQLARDNRAEIIRALNQGQVTRRELLRWGIFTAGGYLACKNGLSPFAKSAYAAVPTGTPRTPLFGIQKFTQPMHRLNHLKPLPMTRTAEGHAAFPASLGERPAKRLSYHTEFSADPTNRDFINPLTYRGPIEGRPPGEVFAHQRWDEFFPKAGYIMRLGQVAQGSGGYFHDNFPLQHPDSCWTYASGRGGECGLPPFLIKGRYGEPIVTRIYNDLPTDRAKNNGFGRNETQLHFHNAHNGAESDGAANVHHFPGTFYDYRWSTALARRDKINTQAGDRRASGPDDNTGLFNVAGDFRELQGSMWAHDHRFFFTAENVYKGNLGAINYYSGPDRGNEELSDGVNLRLPSGKLLGWGNTDFDVNLIFSDCACDAGGQLYFDIFDTDGMLGDVPLVNFGFAPFFEVLPRKYRFRALNACMSRFLKLGLADAKGNPVPITFIANDGNLVVSPIRMPALPVQGMGERYDFIVDFSGFKIGDRIKVVNHVRHEDGRRLKEEFSLSKALKGTPDDPVVGPMLELRIVGAVESVDVPGVILRSTDPDKSQVPATLTEQIPIVTPVRTRMVEFGKSGSGDSRGPNGCTPDCGEYVSFPWTIRINGESSHSMNANRISLLIPKAGEVEHWTYKNGGGGWDHPIHLHFEEGITMLRNGQTPGPTENLQRKDVWRLGESGSVTFQIQFGEFGGSYVNHCHNTVHEDFAMLARVQLLTGIAGSPQSAVTPTPNPTPDGVYFTTPEILPEGAPKGWKNTQTQVQAQLEAPKP</sequence>
<dbReference type="PANTHER" id="PTHR48267:SF1">
    <property type="entry name" value="BILIRUBIN OXIDASE"/>
    <property type="match status" value="1"/>
</dbReference>
<dbReference type="STRING" id="990285.RGCCGE502_19225"/>
<dbReference type="GO" id="GO:0016491">
    <property type="term" value="F:oxidoreductase activity"/>
    <property type="evidence" value="ECO:0007669"/>
    <property type="project" value="InterPro"/>
</dbReference>
<keyword evidence="4" id="KW-1185">Reference proteome</keyword>
<dbReference type="InterPro" id="IPR011706">
    <property type="entry name" value="Cu-oxidase_C"/>
</dbReference>
<dbReference type="SUPFAM" id="SSF49503">
    <property type="entry name" value="Cupredoxins"/>
    <property type="match status" value="2"/>
</dbReference>
<dbReference type="InterPro" id="IPR008972">
    <property type="entry name" value="Cupredoxin"/>
</dbReference>
<dbReference type="PANTHER" id="PTHR48267">
    <property type="entry name" value="CUPREDOXIN SUPERFAMILY PROTEIN"/>
    <property type="match status" value="1"/>
</dbReference>
<dbReference type="Gene3D" id="2.60.40.420">
    <property type="entry name" value="Cupredoxins - blue copper proteins"/>
    <property type="match status" value="3"/>
</dbReference>
<dbReference type="HOGENOM" id="CLU_373335_0_0_5"/>